<keyword evidence="2" id="KW-0106">Calcium</keyword>
<dbReference type="InterPro" id="IPR050230">
    <property type="entry name" value="CALM/Myosin/TropC-like"/>
</dbReference>
<gene>
    <name evidence="4" type="ORF">DPMN_183292</name>
</gene>
<dbReference type="PROSITE" id="PS00018">
    <property type="entry name" value="EF_HAND_1"/>
    <property type="match status" value="1"/>
</dbReference>
<evidence type="ECO:0000256" key="1">
    <source>
        <dbReference type="ARBA" id="ARBA00022737"/>
    </source>
</evidence>
<protein>
    <recommendedName>
        <fullName evidence="3">EF-hand domain-containing protein</fullName>
    </recommendedName>
</protein>
<dbReference type="Pfam" id="PF13499">
    <property type="entry name" value="EF-hand_7"/>
    <property type="match status" value="2"/>
</dbReference>
<dbReference type="GO" id="GO:0005509">
    <property type="term" value="F:calcium ion binding"/>
    <property type="evidence" value="ECO:0007669"/>
    <property type="project" value="InterPro"/>
</dbReference>
<evidence type="ECO:0000313" key="5">
    <source>
        <dbReference type="Proteomes" id="UP000828390"/>
    </source>
</evidence>
<proteinExistence type="predicted"/>
<reference evidence="4" key="1">
    <citation type="journal article" date="2019" name="bioRxiv">
        <title>The Genome of the Zebra Mussel, Dreissena polymorpha: A Resource for Invasive Species Research.</title>
        <authorList>
            <person name="McCartney M.A."/>
            <person name="Auch B."/>
            <person name="Kono T."/>
            <person name="Mallez S."/>
            <person name="Zhang Y."/>
            <person name="Obille A."/>
            <person name="Becker A."/>
            <person name="Abrahante J.E."/>
            <person name="Garbe J."/>
            <person name="Badalamenti J.P."/>
            <person name="Herman A."/>
            <person name="Mangelson H."/>
            <person name="Liachko I."/>
            <person name="Sullivan S."/>
            <person name="Sone E.D."/>
            <person name="Koren S."/>
            <person name="Silverstein K.A.T."/>
            <person name="Beckman K.B."/>
            <person name="Gohl D.M."/>
        </authorList>
    </citation>
    <scope>NUCLEOTIDE SEQUENCE</scope>
    <source>
        <strain evidence="4">Duluth1</strain>
        <tissue evidence="4">Whole animal</tissue>
    </source>
</reference>
<dbReference type="PANTHER" id="PTHR23048">
    <property type="entry name" value="MYOSIN LIGHT CHAIN 1, 3"/>
    <property type="match status" value="1"/>
</dbReference>
<keyword evidence="5" id="KW-1185">Reference proteome</keyword>
<feature type="domain" description="EF-hand" evidence="3">
    <location>
        <begin position="77"/>
        <end position="112"/>
    </location>
</feature>
<dbReference type="PROSITE" id="PS50222">
    <property type="entry name" value="EF_HAND_2"/>
    <property type="match status" value="4"/>
</dbReference>
<comment type="caution">
    <text evidence="4">The sequence shown here is derived from an EMBL/GenBank/DDBJ whole genome shotgun (WGS) entry which is preliminary data.</text>
</comment>
<dbReference type="PANTHER" id="PTHR23048:SF0">
    <property type="entry name" value="CALMODULIN LIKE 3"/>
    <property type="match status" value="1"/>
</dbReference>
<dbReference type="InterPro" id="IPR002048">
    <property type="entry name" value="EF_hand_dom"/>
</dbReference>
<feature type="domain" description="EF-hand" evidence="3">
    <location>
        <begin position="8"/>
        <end position="43"/>
    </location>
</feature>
<dbReference type="CDD" id="cd00051">
    <property type="entry name" value="EFh"/>
    <property type="match status" value="2"/>
</dbReference>
<evidence type="ECO:0000259" key="3">
    <source>
        <dbReference type="PROSITE" id="PS50222"/>
    </source>
</evidence>
<feature type="domain" description="EF-hand" evidence="3">
    <location>
        <begin position="44"/>
        <end position="76"/>
    </location>
</feature>
<dbReference type="FunFam" id="1.10.238.10:FF:000527">
    <property type="entry name" value="Calmodulin-3"/>
    <property type="match status" value="1"/>
</dbReference>
<dbReference type="SMART" id="SM00054">
    <property type="entry name" value="EFh"/>
    <property type="match status" value="4"/>
</dbReference>
<reference evidence="4" key="2">
    <citation type="submission" date="2020-11" db="EMBL/GenBank/DDBJ databases">
        <authorList>
            <person name="McCartney M.A."/>
            <person name="Auch B."/>
            <person name="Kono T."/>
            <person name="Mallez S."/>
            <person name="Becker A."/>
            <person name="Gohl D.M."/>
            <person name="Silverstein K.A.T."/>
            <person name="Koren S."/>
            <person name="Bechman K.B."/>
            <person name="Herman A."/>
            <person name="Abrahante J.E."/>
            <person name="Garbe J."/>
        </authorList>
    </citation>
    <scope>NUCLEOTIDE SEQUENCE</scope>
    <source>
        <strain evidence="4">Duluth1</strain>
        <tissue evidence="4">Whole animal</tissue>
    </source>
</reference>
<dbReference type="GO" id="GO:0016460">
    <property type="term" value="C:myosin II complex"/>
    <property type="evidence" value="ECO:0007669"/>
    <property type="project" value="TreeGrafter"/>
</dbReference>
<accession>A0A9D4DGW7</accession>
<dbReference type="InterPro" id="IPR018247">
    <property type="entry name" value="EF_Hand_1_Ca_BS"/>
</dbReference>
<evidence type="ECO:0000256" key="2">
    <source>
        <dbReference type="ARBA" id="ARBA00022837"/>
    </source>
</evidence>
<keyword evidence="1" id="KW-0677">Repeat</keyword>
<dbReference type="Proteomes" id="UP000828390">
    <property type="component" value="Unassembled WGS sequence"/>
</dbReference>
<sequence length="188" mass="21127">MTDHLTEEQVKEFKKAFNMFAHDGDGCIPTEWLGAVMKQLGQHPTKEELRDMINEMDSDGNGTIEFPEFIKAMGKKASEDELRAAFNHFDKDGNGTIQASELKEAMEQLGERLTDDQFHEMMRECDIDGDGVVSFLGLQGSVVRAPSRYLVSMGEIAPTVWIEPVTSRSLGGHHVHYNTATRVHLCKR</sequence>
<dbReference type="InterPro" id="IPR011992">
    <property type="entry name" value="EF-hand-dom_pair"/>
</dbReference>
<dbReference type="SUPFAM" id="SSF47473">
    <property type="entry name" value="EF-hand"/>
    <property type="match status" value="1"/>
</dbReference>
<organism evidence="4 5">
    <name type="scientific">Dreissena polymorpha</name>
    <name type="common">Zebra mussel</name>
    <name type="synonym">Mytilus polymorpha</name>
    <dbReference type="NCBI Taxonomy" id="45954"/>
    <lineage>
        <taxon>Eukaryota</taxon>
        <taxon>Metazoa</taxon>
        <taxon>Spiralia</taxon>
        <taxon>Lophotrochozoa</taxon>
        <taxon>Mollusca</taxon>
        <taxon>Bivalvia</taxon>
        <taxon>Autobranchia</taxon>
        <taxon>Heteroconchia</taxon>
        <taxon>Euheterodonta</taxon>
        <taxon>Imparidentia</taxon>
        <taxon>Neoheterodontei</taxon>
        <taxon>Myida</taxon>
        <taxon>Dreissenoidea</taxon>
        <taxon>Dreissenidae</taxon>
        <taxon>Dreissena</taxon>
    </lineage>
</organism>
<name>A0A9D4DGW7_DREPO</name>
<dbReference type="Gene3D" id="1.10.238.10">
    <property type="entry name" value="EF-hand"/>
    <property type="match status" value="2"/>
</dbReference>
<evidence type="ECO:0000313" key="4">
    <source>
        <dbReference type="EMBL" id="KAH3748836.1"/>
    </source>
</evidence>
<dbReference type="AlphaFoldDB" id="A0A9D4DGW7"/>
<dbReference type="EMBL" id="JAIWYP010000010">
    <property type="protein sequence ID" value="KAH3748836.1"/>
    <property type="molecule type" value="Genomic_DNA"/>
</dbReference>
<feature type="domain" description="EF-hand" evidence="3">
    <location>
        <begin position="113"/>
        <end position="148"/>
    </location>
</feature>